<feature type="chain" id="PRO_5028916610" evidence="1">
    <location>
        <begin position="18"/>
        <end position="308"/>
    </location>
</feature>
<sequence length="308" mass="35774">MKTYFYFLFFLSLSLAAQNKDAQKRLYYNPMEGEPAYAMGKYEVRIQVYEEAFDTLVTKQNMVNFAKKNHFLDTIPKRNPKLPYSHYYLTYYTKNAENHWQNTMVYFIGNKIEGKDVLLIAKISSVSESPSEEIDTEMIQLVLDKKVPKENHLGGRSFDFLGRKVPLMDECYWAGVNIVRCPTKGEMNWSLHATLAQAQQAIALQKEWAMLILVPENHTISILTERDITLLFEGKQTRATEVVYNEHYQDPVLKSHHKDHKLIVYFIATVLRGQAISCVISYYDYNERLPETGLPEFVSQFVRLPKGA</sequence>
<dbReference type="Proteomes" id="UP000182771">
    <property type="component" value="Unassembled WGS sequence"/>
</dbReference>
<protein>
    <submittedName>
        <fullName evidence="2">Uncharacterized protein</fullName>
    </submittedName>
</protein>
<name>A0A1H2YSH8_9FLAO</name>
<evidence type="ECO:0000313" key="3">
    <source>
        <dbReference type="Proteomes" id="UP000182771"/>
    </source>
</evidence>
<comment type="caution">
    <text evidence="2">The sequence shown here is derived from an EMBL/GenBank/DDBJ whole genome shotgun (WGS) entry which is preliminary data.</text>
</comment>
<dbReference type="GeneID" id="85016070"/>
<feature type="signal peptide" evidence="1">
    <location>
        <begin position="1"/>
        <end position="17"/>
    </location>
</feature>
<gene>
    <name evidence="2" type="ORF">SAMN05444420_1082</name>
</gene>
<evidence type="ECO:0000256" key="1">
    <source>
        <dbReference type="SAM" id="SignalP"/>
    </source>
</evidence>
<organism evidence="2 3">
    <name type="scientific">Capnocytophaga granulosa</name>
    <dbReference type="NCBI Taxonomy" id="45242"/>
    <lineage>
        <taxon>Bacteria</taxon>
        <taxon>Pseudomonadati</taxon>
        <taxon>Bacteroidota</taxon>
        <taxon>Flavobacteriia</taxon>
        <taxon>Flavobacteriales</taxon>
        <taxon>Flavobacteriaceae</taxon>
        <taxon>Capnocytophaga</taxon>
    </lineage>
</organism>
<accession>A0A1H2YSH8</accession>
<dbReference type="RefSeq" id="WP_016421085.1">
    <property type="nucleotide sequence ID" value="NZ_FNND01000008.1"/>
</dbReference>
<reference evidence="2 3" key="1">
    <citation type="submission" date="2016-10" db="EMBL/GenBank/DDBJ databases">
        <authorList>
            <person name="Varghese N."/>
            <person name="Submissions S."/>
        </authorList>
    </citation>
    <scope>NUCLEOTIDE SEQUENCE [LARGE SCALE GENOMIC DNA]</scope>
    <source>
        <strain evidence="2 3">DSM 11449</strain>
    </source>
</reference>
<dbReference type="OrthoDB" id="995555at2"/>
<dbReference type="EMBL" id="FNND01000008">
    <property type="protein sequence ID" value="SDX08132.1"/>
    <property type="molecule type" value="Genomic_DNA"/>
</dbReference>
<keyword evidence="1" id="KW-0732">Signal</keyword>
<proteinExistence type="predicted"/>
<dbReference type="AlphaFoldDB" id="A0A1H2YSH8"/>
<evidence type="ECO:0000313" key="2">
    <source>
        <dbReference type="EMBL" id="SDX08132.1"/>
    </source>
</evidence>
<keyword evidence="3" id="KW-1185">Reference proteome</keyword>